<dbReference type="PANTHER" id="PTHR33375">
    <property type="entry name" value="CHROMOSOME-PARTITIONING PROTEIN PARB-RELATED"/>
    <property type="match status" value="1"/>
</dbReference>
<dbReference type="SMART" id="SM00470">
    <property type="entry name" value="ParB"/>
    <property type="match status" value="1"/>
</dbReference>
<keyword evidence="4" id="KW-0238">DNA-binding</keyword>
<dbReference type="OrthoDB" id="9802051at2"/>
<dbReference type="RefSeq" id="WP_131776365.1">
    <property type="nucleotide sequence ID" value="NZ_BMOB01000007.1"/>
</dbReference>
<dbReference type="InterPro" id="IPR036086">
    <property type="entry name" value="ParB/Sulfiredoxin_sf"/>
</dbReference>
<protein>
    <recommendedName>
        <fullName evidence="2">Probable chromosome-partitioning protein ParB</fullName>
    </recommendedName>
</protein>
<accession>A0A917ND32</accession>
<dbReference type="EMBL" id="BMOB01000007">
    <property type="protein sequence ID" value="GGI88554.1"/>
    <property type="molecule type" value="Genomic_DNA"/>
</dbReference>
<evidence type="ECO:0000256" key="3">
    <source>
        <dbReference type="ARBA" id="ARBA00022829"/>
    </source>
</evidence>
<dbReference type="NCBIfam" id="TIGR00180">
    <property type="entry name" value="parB_part"/>
    <property type="match status" value="1"/>
</dbReference>
<evidence type="ECO:0000256" key="5">
    <source>
        <dbReference type="ARBA" id="ARBA00025472"/>
    </source>
</evidence>
<evidence type="ECO:0000256" key="4">
    <source>
        <dbReference type="ARBA" id="ARBA00023125"/>
    </source>
</evidence>
<dbReference type="InterPro" id="IPR003115">
    <property type="entry name" value="ParB_N"/>
</dbReference>
<dbReference type="Pfam" id="PF17762">
    <property type="entry name" value="HTH_ParB"/>
    <property type="match status" value="1"/>
</dbReference>
<reference evidence="7" key="2">
    <citation type="submission" date="2020-09" db="EMBL/GenBank/DDBJ databases">
        <authorList>
            <person name="Sun Q."/>
            <person name="Ohkuma M."/>
        </authorList>
    </citation>
    <scope>NUCLEOTIDE SEQUENCE</scope>
    <source>
        <strain evidence="7">JCM 13919</strain>
    </source>
</reference>
<dbReference type="GO" id="GO:0003677">
    <property type="term" value="F:DNA binding"/>
    <property type="evidence" value="ECO:0007669"/>
    <property type="project" value="UniProtKB-KW"/>
</dbReference>
<dbReference type="Gene3D" id="1.10.10.2830">
    <property type="match status" value="1"/>
</dbReference>
<organism evidence="7 8">
    <name type="scientific">Legionella impletisoli</name>
    <dbReference type="NCBI Taxonomy" id="343510"/>
    <lineage>
        <taxon>Bacteria</taxon>
        <taxon>Pseudomonadati</taxon>
        <taxon>Pseudomonadota</taxon>
        <taxon>Gammaproteobacteria</taxon>
        <taxon>Legionellales</taxon>
        <taxon>Legionellaceae</taxon>
        <taxon>Legionella</taxon>
    </lineage>
</organism>
<dbReference type="Pfam" id="PF02195">
    <property type="entry name" value="ParB_N"/>
    <property type="match status" value="1"/>
</dbReference>
<keyword evidence="3" id="KW-0159">Chromosome partition</keyword>
<dbReference type="InterPro" id="IPR057240">
    <property type="entry name" value="ParB_dimer_C"/>
</dbReference>
<dbReference type="Gene3D" id="3.90.1530.30">
    <property type="match status" value="1"/>
</dbReference>
<evidence type="ECO:0000256" key="1">
    <source>
        <dbReference type="ARBA" id="ARBA00006295"/>
    </source>
</evidence>
<dbReference type="CDD" id="cd16393">
    <property type="entry name" value="SPO0J_N"/>
    <property type="match status" value="1"/>
</dbReference>
<gene>
    <name evidence="7" type="primary">spoOJ</name>
    <name evidence="7" type="ORF">GCM10007966_16620</name>
</gene>
<dbReference type="InterPro" id="IPR050336">
    <property type="entry name" value="Chromosome_partition/occlusion"/>
</dbReference>
<dbReference type="SUPFAM" id="SSF110849">
    <property type="entry name" value="ParB/Sulfiredoxin"/>
    <property type="match status" value="1"/>
</dbReference>
<evidence type="ECO:0000313" key="7">
    <source>
        <dbReference type="EMBL" id="GGI88554.1"/>
    </source>
</evidence>
<dbReference type="InterPro" id="IPR041468">
    <property type="entry name" value="HTH_ParB/Spo0J"/>
</dbReference>
<dbReference type="Proteomes" id="UP000630149">
    <property type="component" value="Unassembled WGS sequence"/>
</dbReference>
<dbReference type="PANTHER" id="PTHR33375:SF1">
    <property type="entry name" value="CHROMOSOME-PARTITIONING PROTEIN PARB-RELATED"/>
    <property type="match status" value="1"/>
</dbReference>
<dbReference type="FunFam" id="1.10.10.2830:FF:000001">
    <property type="entry name" value="Chromosome partitioning protein ParB"/>
    <property type="match status" value="1"/>
</dbReference>
<sequence length="262" mass="29531">MTVQFKLLPIEQLHRGKYQPRESFDPEALKELADSIKTQGLIEPVIVRQETPNTYEIIAGERRWRAAQLVGLAEIPCLIGDYTDEQAAATTLIENIQRQDLNGLEEASGYQRLINEFHFLQDEVAILVGKSRSHIANCLRLLSLCKEVQVLIRQNTLSQGHARMLVGLPPEVQIELAEKIIQQGWSVRQIEKEVRTIKTNPNPTLAAPSSNDIQHLTNHLSEQFGAPVELSASPEQGGWLKIKFYDNDTLEGLLEKLGMSYD</sequence>
<evidence type="ECO:0000259" key="6">
    <source>
        <dbReference type="SMART" id="SM00470"/>
    </source>
</evidence>
<dbReference type="GO" id="GO:0045881">
    <property type="term" value="P:positive regulation of sporulation resulting in formation of a cellular spore"/>
    <property type="evidence" value="ECO:0007669"/>
    <property type="project" value="TreeGrafter"/>
</dbReference>
<dbReference type="FunFam" id="3.90.1530.30:FF:000001">
    <property type="entry name" value="Chromosome partitioning protein ParB"/>
    <property type="match status" value="1"/>
</dbReference>
<keyword evidence="8" id="KW-1185">Reference proteome</keyword>
<comment type="caution">
    <text evidence="7">The sequence shown here is derived from an EMBL/GenBank/DDBJ whole genome shotgun (WGS) entry which is preliminary data.</text>
</comment>
<dbReference type="GO" id="GO:0005694">
    <property type="term" value="C:chromosome"/>
    <property type="evidence" value="ECO:0007669"/>
    <property type="project" value="TreeGrafter"/>
</dbReference>
<reference evidence="7" key="1">
    <citation type="journal article" date="2014" name="Int. J. Syst. Evol. Microbiol.">
        <title>Complete genome sequence of Corynebacterium casei LMG S-19264T (=DSM 44701T), isolated from a smear-ripened cheese.</title>
        <authorList>
            <consortium name="US DOE Joint Genome Institute (JGI-PGF)"/>
            <person name="Walter F."/>
            <person name="Albersmeier A."/>
            <person name="Kalinowski J."/>
            <person name="Ruckert C."/>
        </authorList>
    </citation>
    <scope>NUCLEOTIDE SEQUENCE</scope>
    <source>
        <strain evidence="7">JCM 13919</strain>
    </source>
</reference>
<feature type="domain" description="ParB-like N-terminal" evidence="6">
    <location>
        <begin position="6"/>
        <end position="96"/>
    </location>
</feature>
<name>A0A917ND32_9GAMM</name>
<comment type="similarity">
    <text evidence="1">Belongs to the ParB family.</text>
</comment>
<proteinExistence type="inferred from homology"/>
<dbReference type="InterPro" id="IPR004437">
    <property type="entry name" value="ParB/RepB/Spo0J"/>
</dbReference>
<dbReference type="Pfam" id="PF23552">
    <property type="entry name" value="ParB_C"/>
    <property type="match status" value="1"/>
</dbReference>
<dbReference type="AlphaFoldDB" id="A0A917ND32"/>
<evidence type="ECO:0000313" key="8">
    <source>
        <dbReference type="Proteomes" id="UP000630149"/>
    </source>
</evidence>
<dbReference type="GO" id="GO:0007059">
    <property type="term" value="P:chromosome segregation"/>
    <property type="evidence" value="ECO:0007669"/>
    <property type="project" value="UniProtKB-KW"/>
</dbReference>
<comment type="function">
    <text evidence="5">Involved in chromosome partition. Localize to both poles of the predivisional cell following completion of DNA replication. Binds to the DNA origin of replication.</text>
</comment>
<evidence type="ECO:0000256" key="2">
    <source>
        <dbReference type="ARBA" id="ARBA00022372"/>
    </source>
</evidence>